<dbReference type="Proteomes" id="UP000183670">
    <property type="component" value="Unassembled WGS sequence"/>
</dbReference>
<name>A0A1G6G056_BACOV</name>
<protein>
    <submittedName>
        <fullName evidence="1">Uncharacterized protein</fullName>
    </submittedName>
</protein>
<organism evidence="1 2">
    <name type="scientific">Bacteroides ovatus</name>
    <dbReference type="NCBI Taxonomy" id="28116"/>
    <lineage>
        <taxon>Bacteria</taxon>
        <taxon>Pseudomonadati</taxon>
        <taxon>Bacteroidota</taxon>
        <taxon>Bacteroidia</taxon>
        <taxon>Bacteroidales</taxon>
        <taxon>Bacteroidaceae</taxon>
        <taxon>Bacteroides</taxon>
    </lineage>
</organism>
<proteinExistence type="predicted"/>
<dbReference type="SUPFAM" id="SSF82171">
    <property type="entry name" value="DPP6 N-terminal domain-like"/>
    <property type="match status" value="1"/>
</dbReference>
<gene>
    <name evidence="1" type="ORF">SAMN05192581_1001258</name>
</gene>
<dbReference type="AlphaFoldDB" id="A0A1G6G056"/>
<dbReference type="EMBL" id="FMYE01000001">
    <property type="protein sequence ID" value="SDB75370.1"/>
    <property type="molecule type" value="Genomic_DNA"/>
</dbReference>
<dbReference type="RefSeq" id="WP_074556490.1">
    <property type="nucleotide sequence ID" value="NZ_FMYE01000001.1"/>
</dbReference>
<reference evidence="1 2" key="1">
    <citation type="submission" date="2016-10" db="EMBL/GenBank/DDBJ databases">
        <authorList>
            <person name="de Groot N.N."/>
        </authorList>
    </citation>
    <scope>NUCLEOTIDE SEQUENCE [LARGE SCALE GENOMIC DNA]</scope>
    <source>
        <strain evidence="1 2">NLAE-zl-C500</strain>
    </source>
</reference>
<evidence type="ECO:0000313" key="2">
    <source>
        <dbReference type="Proteomes" id="UP000183670"/>
    </source>
</evidence>
<sequence length="440" mass="49983">MEKVICATKGSKHHLFGFHDLIAFNETGEKLLSLESEIINRPPISGEEFAVGYVLWEKQQFIELGKTYAMNYPQGARQQWIDNTHFIVNNKVGDHWGADIYDVEVGKKVKTIDSTCHILSLDKKIAYGINYSRLHRLGGYGYIGLPDKTINEETPSNDGIFKTCIETNKTELIVSINEIADCDPTTSARNGFHHYITHLVLSPDGQRIAFLHRFFLPDGGIRHRLMTVGINGENLRCIACGFLSHFDWKDSETIYIWGRLGNSIDSLRANPIMSNPIVAPVLGIAKKLVRSVLRRSHSIDMSMLYIKDTDAKYVKPFALGIITADGHPMTCPTDRNYCICDTYPDTNKERCLFTYEFSSGIRRNIGTYRMSDELPDTTLFDQYSQGLDSKILSLFSPDLFSFTRSGLHCDLHPRWNVQGNMVAFDSIHEGSRQIYIYKIK</sequence>
<evidence type="ECO:0000313" key="1">
    <source>
        <dbReference type="EMBL" id="SDB75370.1"/>
    </source>
</evidence>
<accession>A0A1G6G056</accession>